<dbReference type="AlphaFoldDB" id="A0A645GYN9"/>
<accession>A0A645GYN9</accession>
<organism evidence="1">
    <name type="scientific">bioreactor metagenome</name>
    <dbReference type="NCBI Taxonomy" id="1076179"/>
    <lineage>
        <taxon>unclassified sequences</taxon>
        <taxon>metagenomes</taxon>
        <taxon>ecological metagenomes</taxon>
    </lineage>
</organism>
<evidence type="ECO:0000313" key="1">
    <source>
        <dbReference type="EMBL" id="MPN31935.1"/>
    </source>
</evidence>
<comment type="caution">
    <text evidence="1">The sequence shown here is derived from an EMBL/GenBank/DDBJ whole genome shotgun (WGS) entry which is preliminary data.</text>
</comment>
<protein>
    <submittedName>
        <fullName evidence="1">Uncharacterized protein</fullName>
    </submittedName>
</protein>
<reference evidence="1" key="1">
    <citation type="submission" date="2019-08" db="EMBL/GenBank/DDBJ databases">
        <authorList>
            <person name="Kucharzyk K."/>
            <person name="Murdoch R.W."/>
            <person name="Higgins S."/>
            <person name="Loffler F."/>
        </authorList>
    </citation>
    <scope>NUCLEOTIDE SEQUENCE</scope>
</reference>
<sequence>MHVLDTSFKQCLFRGFKDLYLDVFFCAFNYFLYPCRMYASIKNKPFKGKACNFTPYWVKAAQRDGFRSVIYYQVDSGKRFKGPYVAAFSANYSSLHLVGRKIYNADHCVRRKFNTAALDCGCNNFLSFTICFPLCTFLQLLKPETDKVVGFRFYFSQQEISGLFACKLGNLFEI</sequence>
<dbReference type="EMBL" id="VSSQ01083686">
    <property type="protein sequence ID" value="MPN31935.1"/>
    <property type="molecule type" value="Genomic_DNA"/>
</dbReference>
<gene>
    <name evidence="1" type="ORF">SDC9_179410</name>
</gene>
<name>A0A645GYN9_9ZZZZ</name>
<proteinExistence type="predicted"/>